<evidence type="ECO:0000313" key="3">
    <source>
        <dbReference type="EMBL" id="BAO82773.1"/>
    </source>
</evidence>
<dbReference type="STRING" id="1458426.SMCB_0545"/>
<feature type="region of interest" description="Disordered" evidence="1">
    <location>
        <begin position="1"/>
        <end position="33"/>
    </location>
</feature>
<accession>A0A060NTB8</accession>
<dbReference type="CDD" id="cd05232">
    <property type="entry name" value="UDP_G4E_4_SDR_e"/>
    <property type="match status" value="1"/>
</dbReference>
<proteinExistence type="predicted"/>
<dbReference type="Pfam" id="PF01370">
    <property type="entry name" value="Epimerase"/>
    <property type="match status" value="1"/>
</dbReference>
<reference evidence="3 4" key="1">
    <citation type="journal article" date="2014" name="Nat. Commun.">
        <title>Physiological and genomic features of highly alkaliphilic hydrogen-utilizing Betaproteobacteria from a continental serpentinizing site.</title>
        <authorList>
            <person name="Suzuki S."/>
            <person name="Kuenen J.G."/>
            <person name="Schipper K."/>
            <person name="van der Velde S."/>
            <person name="Ishii S."/>
            <person name="Wu A."/>
            <person name="Sorokin D.Y."/>
            <person name="Tenney A."/>
            <person name="Meng X.Y."/>
            <person name="Morrill P.L."/>
            <person name="Kamagata Y."/>
            <person name="Muyzer G."/>
            <person name="Nealson K.H."/>
        </authorList>
    </citation>
    <scope>NUCLEOTIDE SEQUENCE [LARGE SCALE GENOMIC DNA]</scope>
    <source>
        <strain evidence="3 4">B1</strain>
    </source>
</reference>
<dbReference type="KEGG" id="cbab:SMCB_0545"/>
<keyword evidence="4" id="KW-1185">Reference proteome</keyword>
<dbReference type="PANTHER" id="PTHR43245">
    <property type="entry name" value="BIFUNCTIONAL POLYMYXIN RESISTANCE PROTEIN ARNA"/>
    <property type="match status" value="1"/>
</dbReference>
<dbReference type="InterPro" id="IPR036291">
    <property type="entry name" value="NAD(P)-bd_dom_sf"/>
</dbReference>
<name>A0A060NTB8_9BURK</name>
<dbReference type="RefSeq" id="WP_231851230.1">
    <property type="nucleotide sequence ID" value="NZ_AP014569.1"/>
</dbReference>
<evidence type="ECO:0000313" key="4">
    <source>
        <dbReference type="Proteomes" id="UP000066014"/>
    </source>
</evidence>
<dbReference type="AlphaFoldDB" id="A0A060NTB8"/>
<gene>
    <name evidence="3" type="ORF">SMCB_0545</name>
</gene>
<dbReference type="PANTHER" id="PTHR43245:SF58">
    <property type="entry name" value="BLL5923 PROTEIN"/>
    <property type="match status" value="1"/>
</dbReference>
<evidence type="ECO:0000259" key="2">
    <source>
        <dbReference type="Pfam" id="PF01370"/>
    </source>
</evidence>
<feature type="domain" description="NAD-dependent epimerase/dehydratase" evidence="2">
    <location>
        <begin position="36"/>
        <end position="257"/>
    </location>
</feature>
<sequence length="349" mass="36653">MSRSFEHKPAGGPILHMTSNPPNSSTPNTTSTRTGVLITGVSGFVGQALERRLHDAGFAVSGSARHEHRMAGGALAGVAQLHTSQDWSGLLRGCSAVVHLAARVHIMHDTAPDPLAAFRAANTAGTLHLAQQAVAAGVRRFVFVSTAKVNGEHTAAGRPFRHDDLPQPEDAYAVSKHEAEQGLRALAAASGLELVIVRPPLVYGPGVKANFAALMRAVQRGWPLPLGLAHSNRRSFVGLDNLVDLLCTCLEHPAAANQTFMVSDGHDLSTAELLQRMGVALGRPARLWPVSTGSLMAAAAVLGQREKARRLLGNLQLDIAHTCTTLGWSPPVSVDEGLRRAAAGMGAAA</sequence>
<feature type="compositionally biased region" description="Low complexity" evidence="1">
    <location>
        <begin position="18"/>
        <end position="32"/>
    </location>
</feature>
<dbReference type="InterPro" id="IPR001509">
    <property type="entry name" value="Epimerase_deHydtase"/>
</dbReference>
<dbReference type="HOGENOM" id="CLU_007383_6_1_4"/>
<organism evidence="3 4">
    <name type="scientific">Serpentinimonas maccroryi</name>
    <dbReference type="NCBI Taxonomy" id="1458426"/>
    <lineage>
        <taxon>Bacteria</taxon>
        <taxon>Pseudomonadati</taxon>
        <taxon>Pseudomonadota</taxon>
        <taxon>Betaproteobacteria</taxon>
        <taxon>Burkholderiales</taxon>
        <taxon>Comamonadaceae</taxon>
        <taxon>Serpentinimonas</taxon>
    </lineage>
</organism>
<dbReference type="EMBL" id="AP014569">
    <property type="protein sequence ID" value="BAO82773.1"/>
    <property type="molecule type" value="Genomic_DNA"/>
</dbReference>
<dbReference type="SUPFAM" id="SSF51735">
    <property type="entry name" value="NAD(P)-binding Rossmann-fold domains"/>
    <property type="match status" value="1"/>
</dbReference>
<dbReference type="Gene3D" id="3.40.50.720">
    <property type="entry name" value="NAD(P)-binding Rossmann-like Domain"/>
    <property type="match status" value="1"/>
</dbReference>
<evidence type="ECO:0000256" key="1">
    <source>
        <dbReference type="SAM" id="MobiDB-lite"/>
    </source>
</evidence>
<dbReference type="InterPro" id="IPR050177">
    <property type="entry name" value="Lipid_A_modif_metabolic_enz"/>
</dbReference>
<protein>
    <submittedName>
        <fullName evidence="3">Nucleoside-diphosphate-sugar epimerase</fullName>
    </submittedName>
</protein>
<dbReference type="Proteomes" id="UP000066014">
    <property type="component" value="Chromosome"/>
</dbReference>